<keyword evidence="1" id="KW-0732">Signal</keyword>
<organism evidence="2 3">
    <name type="scientific">Streptomyces fildesensis</name>
    <dbReference type="NCBI Taxonomy" id="375757"/>
    <lineage>
        <taxon>Bacteria</taxon>
        <taxon>Bacillati</taxon>
        <taxon>Actinomycetota</taxon>
        <taxon>Actinomycetes</taxon>
        <taxon>Kitasatosporales</taxon>
        <taxon>Streptomycetaceae</taxon>
        <taxon>Streptomyces</taxon>
    </lineage>
</organism>
<name>A0ABW8CA35_9ACTN</name>
<dbReference type="EMBL" id="JBITYG010000006">
    <property type="protein sequence ID" value="MFI9103294.1"/>
    <property type="molecule type" value="Genomic_DNA"/>
</dbReference>
<accession>A0ABW8CA35</accession>
<comment type="caution">
    <text evidence="2">The sequence shown here is derived from an EMBL/GenBank/DDBJ whole genome shotgun (WGS) entry which is preliminary data.</text>
</comment>
<dbReference type="Pfam" id="PF03583">
    <property type="entry name" value="LIP"/>
    <property type="match status" value="1"/>
</dbReference>
<dbReference type="PIRSF" id="PIRSF029171">
    <property type="entry name" value="Esterase_LipA"/>
    <property type="match status" value="1"/>
</dbReference>
<feature type="signal peptide" evidence="1">
    <location>
        <begin position="1"/>
        <end position="27"/>
    </location>
</feature>
<gene>
    <name evidence="2" type="ORF">ACIGXA_22500</name>
</gene>
<protein>
    <submittedName>
        <fullName evidence="2">Lipase family protein</fullName>
    </submittedName>
</protein>
<evidence type="ECO:0000313" key="3">
    <source>
        <dbReference type="Proteomes" id="UP001614394"/>
    </source>
</evidence>
<dbReference type="PROSITE" id="PS51257">
    <property type="entry name" value="PROKAR_LIPOPROTEIN"/>
    <property type="match status" value="1"/>
</dbReference>
<dbReference type="InterPro" id="IPR005152">
    <property type="entry name" value="Lipase_secreted"/>
</dbReference>
<dbReference type="Proteomes" id="UP001614394">
    <property type="component" value="Unassembled WGS sequence"/>
</dbReference>
<evidence type="ECO:0000313" key="2">
    <source>
        <dbReference type="EMBL" id="MFI9103294.1"/>
    </source>
</evidence>
<dbReference type="PANTHER" id="PTHR34853:SF1">
    <property type="entry name" value="LIPASE 5"/>
    <property type="match status" value="1"/>
</dbReference>
<dbReference type="Gene3D" id="3.40.50.1820">
    <property type="entry name" value="alpha/beta hydrolase"/>
    <property type="match status" value="2"/>
</dbReference>
<feature type="chain" id="PRO_5045105631" evidence="1">
    <location>
        <begin position="28"/>
        <end position="443"/>
    </location>
</feature>
<sequence length="443" mass="45959">MRQRLSAITAACVAAVIALGCGTVATATTAGADPDGGNGGKAAKGLCAPGVPIGPEGEKFYDPPSPLPKGNHGDLIWARRVDAPKGSSACRILYRSTLQTGKPVAVSGIVAWPDAPAPRTGRNVVAWAHGTVGGPRQCAPSAVPNPATDLVGYYTYDSPWGIDVGVPALTPFLASGDVVVGTDYQGLGTPGVHQYTVAVTETNNVLDSVRAARQITATHANRKAAVLGWSQGGGAAAFIAQNYRAYTPETQMVGIAALAPAANLGPDFRGLVLPGPTDATSASHNAALRTNVYRGFLAAYPELKATDVLKPAGLQALSGDGVACIEHFADVIQNNVGNVGQLDTLFQPLTVVPEVWHQRFSENTAGLVASVAPILVMQGTADTVINPNSTDEYVKRACSFNKPVEYTKYQGATHQTIPNVAEPEYLGWIADRFAGRPAPSNCA</sequence>
<proteinExistence type="predicted"/>
<dbReference type="InterPro" id="IPR029058">
    <property type="entry name" value="AB_hydrolase_fold"/>
</dbReference>
<dbReference type="SUPFAM" id="SSF53474">
    <property type="entry name" value="alpha/beta-Hydrolases"/>
    <property type="match status" value="1"/>
</dbReference>
<dbReference type="RefSeq" id="WP_399652091.1">
    <property type="nucleotide sequence ID" value="NZ_JBITYG010000006.1"/>
</dbReference>
<evidence type="ECO:0000256" key="1">
    <source>
        <dbReference type="SAM" id="SignalP"/>
    </source>
</evidence>
<dbReference type="PANTHER" id="PTHR34853">
    <property type="match status" value="1"/>
</dbReference>
<reference evidence="2 3" key="1">
    <citation type="submission" date="2024-10" db="EMBL/GenBank/DDBJ databases">
        <title>The Natural Products Discovery Center: Release of the First 8490 Sequenced Strains for Exploring Actinobacteria Biosynthetic Diversity.</title>
        <authorList>
            <person name="Kalkreuter E."/>
            <person name="Kautsar S.A."/>
            <person name="Yang D."/>
            <person name="Bader C.D."/>
            <person name="Teijaro C.N."/>
            <person name="Fluegel L."/>
            <person name="Davis C.M."/>
            <person name="Simpson J.R."/>
            <person name="Lauterbach L."/>
            <person name="Steele A.D."/>
            <person name="Gui C."/>
            <person name="Meng S."/>
            <person name="Li G."/>
            <person name="Viehrig K."/>
            <person name="Ye F."/>
            <person name="Su P."/>
            <person name="Kiefer A.F."/>
            <person name="Nichols A."/>
            <person name="Cepeda A.J."/>
            <person name="Yan W."/>
            <person name="Fan B."/>
            <person name="Jiang Y."/>
            <person name="Adhikari A."/>
            <person name="Zheng C.-J."/>
            <person name="Schuster L."/>
            <person name="Cowan T.M."/>
            <person name="Smanski M.J."/>
            <person name="Chevrette M.G."/>
            <person name="De Carvalho L.P.S."/>
            <person name="Shen B."/>
        </authorList>
    </citation>
    <scope>NUCLEOTIDE SEQUENCE [LARGE SCALE GENOMIC DNA]</scope>
    <source>
        <strain evidence="2 3">NPDC053399</strain>
    </source>
</reference>
<keyword evidence="3" id="KW-1185">Reference proteome</keyword>